<dbReference type="Pfam" id="PF05402">
    <property type="entry name" value="PqqD"/>
    <property type="match status" value="1"/>
</dbReference>
<reference evidence="1 2" key="1">
    <citation type="submission" date="2020-10" db="EMBL/GenBank/DDBJ databases">
        <title>Connecting structure to function with the recovery of over 1000 high-quality activated sludge metagenome-assembled genomes encoding full-length rRNA genes using long-read sequencing.</title>
        <authorList>
            <person name="Singleton C.M."/>
            <person name="Petriglieri F."/>
            <person name="Kristensen J.M."/>
            <person name="Kirkegaard R.H."/>
            <person name="Michaelsen T.Y."/>
            <person name="Andersen M.H."/>
            <person name="Karst S.M."/>
            <person name="Dueholm M.S."/>
            <person name="Nielsen P.H."/>
            <person name="Albertsen M."/>
        </authorList>
    </citation>
    <scope>NUCLEOTIDE SEQUENCE [LARGE SCALE GENOMIC DNA]</scope>
    <source>
        <strain evidence="1">Fred_18-Q3-R57-64_BAT3C.720</strain>
    </source>
</reference>
<dbReference type="Proteomes" id="UP000706151">
    <property type="component" value="Unassembled WGS sequence"/>
</dbReference>
<organism evidence="1 2">
    <name type="scientific">Candidatus Accumulibacter affinis</name>
    <dbReference type="NCBI Taxonomy" id="2954384"/>
    <lineage>
        <taxon>Bacteria</taxon>
        <taxon>Pseudomonadati</taxon>
        <taxon>Pseudomonadota</taxon>
        <taxon>Betaproteobacteria</taxon>
        <taxon>Candidatus Accumulibacter</taxon>
    </lineage>
</organism>
<dbReference type="Gene3D" id="1.10.10.1150">
    <property type="entry name" value="Coenzyme PQQ synthesis protein D (PqqD)"/>
    <property type="match status" value="1"/>
</dbReference>
<proteinExistence type="predicted"/>
<dbReference type="InterPro" id="IPR008792">
    <property type="entry name" value="PQQD"/>
</dbReference>
<evidence type="ECO:0000313" key="2">
    <source>
        <dbReference type="Proteomes" id="UP000706151"/>
    </source>
</evidence>
<protein>
    <submittedName>
        <fullName evidence="1">PqqD family protein</fullName>
    </submittedName>
</protein>
<evidence type="ECO:0000313" key="1">
    <source>
        <dbReference type="EMBL" id="MBK7953889.1"/>
    </source>
</evidence>
<comment type="caution">
    <text evidence="1">The sequence shown here is derived from an EMBL/GenBank/DDBJ whole genome shotgun (WGS) entry which is preliminary data.</text>
</comment>
<dbReference type="AlphaFoldDB" id="A0A935T9T0"/>
<name>A0A935T9T0_9PROT</name>
<sequence length="150" mass="16091">MSTAQYFRLNQPFVVSELIDSEVVIMNLKSGNYYSARKTGALVWAWLESGLPVAAMTSRLAAIYAGDEAAYASDLTAFLDRLLDEGLIQPLAVAAVASADPGDSLPPPSAYQPPLLEVYADMQDLLLLDPIHDTDDVGWPVAKANPVPAI</sequence>
<accession>A0A935T9T0</accession>
<gene>
    <name evidence="1" type="ORF">IPK02_07980</name>
</gene>
<dbReference type="InterPro" id="IPR041881">
    <property type="entry name" value="PqqD_sf"/>
</dbReference>
<dbReference type="EMBL" id="JADJOT010000007">
    <property type="protein sequence ID" value="MBK7953889.1"/>
    <property type="molecule type" value="Genomic_DNA"/>
</dbReference>